<dbReference type="InterPro" id="IPR050492">
    <property type="entry name" value="Bact_metal-bind_prot9"/>
</dbReference>
<dbReference type="Proteomes" id="UP000318667">
    <property type="component" value="Unassembled WGS sequence"/>
</dbReference>
<dbReference type="GO" id="GO:0046872">
    <property type="term" value="F:metal ion binding"/>
    <property type="evidence" value="ECO:0007669"/>
    <property type="project" value="InterPro"/>
</dbReference>
<feature type="coiled-coil region" evidence="1">
    <location>
        <begin position="196"/>
        <end position="223"/>
    </location>
</feature>
<dbReference type="PANTHER" id="PTHR42953:SF8">
    <property type="entry name" value="ZINT DOMAIN-CONTAINING PROTEIN"/>
    <property type="match status" value="1"/>
</dbReference>
<dbReference type="OrthoDB" id="9810636at2"/>
<dbReference type="PROSITE" id="PS51257">
    <property type="entry name" value="PROKAR_LIPOPROTEIN"/>
    <property type="match status" value="1"/>
</dbReference>
<evidence type="ECO:0000256" key="1">
    <source>
        <dbReference type="SAM" id="Coils"/>
    </source>
</evidence>
<dbReference type="EMBL" id="VLKI01000029">
    <property type="protein sequence ID" value="TWH78523.1"/>
    <property type="molecule type" value="Genomic_DNA"/>
</dbReference>
<dbReference type="Gene3D" id="3.40.50.1980">
    <property type="entry name" value="Nitrogenase molybdenum iron protein domain"/>
    <property type="match status" value="2"/>
</dbReference>
<dbReference type="SUPFAM" id="SSF53807">
    <property type="entry name" value="Helical backbone' metal receptor"/>
    <property type="match status" value="1"/>
</dbReference>
<comment type="caution">
    <text evidence="4">The sequence shown here is derived from an EMBL/GenBank/DDBJ whole genome shotgun (WGS) entry which is preliminary data.</text>
</comment>
<feature type="region of interest" description="Disordered" evidence="2">
    <location>
        <begin position="131"/>
        <end position="168"/>
    </location>
</feature>
<evidence type="ECO:0000313" key="4">
    <source>
        <dbReference type="EMBL" id="TWH78523.1"/>
    </source>
</evidence>
<evidence type="ECO:0000313" key="5">
    <source>
        <dbReference type="Proteomes" id="UP000318667"/>
    </source>
</evidence>
<dbReference type="GO" id="GO:0030001">
    <property type="term" value="P:metal ion transport"/>
    <property type="evidence" value="ECO:0007669"/>
    <property type="project" value="InterPro"/>
</dbReference>
<dbReference type="AlphaFoldDB" id="A0A562J5Z0"/>
<dbReference type="PANTHER" id="PTHR42953">
    <property type="entry name" value="HIGH-AFFINITY ZINC UPTAKE SYSTEM PROTEIN ZNUA-RELATED"/>
    <property type="match status" value="1"/>
</dbReference>
<keyword evidence="3" id="KW-0732">Signal</keyword>
<proteinExistence type="predicted"/>
<feature type="signal peptide" evidence="3">
    <location>
        <begin position="1"/>
        <end position="24"/>
    </location>
</feature>
<organism evidence="4 5">
    <name type="scientific">Cytobacillus oceanisediminis</name>
    <dbReference type="NCBI Taxonomy" id="665099"/>
    <lineage>
        <taxon>Bacteria</taxon>
        <taxon>Bacillati</taxon>
        <taxon>Bacillota</taxon>
        <taxon>Bacilli</taxon>
        <taxon>Bacillales</taxon>
        <taxon>Bacillaceae</taxon>
        <taxon>Cytobacillus</taxon>
    </lineage>
</organism>
<dbReference type="RefSeq" id="WP_144546369.1">
    <property type="nucleotide sequence ID" value="NZ_CBCSDC010000044.1"/>
</dbReference>
<dbReference type="InterPro" id="IPR006127">
    <property type="entry name" value="ZnuA-like"/>
</dbReference>
<feature type="chain" id="PRO_5022053773" evidence="3">
    <location>
        <begin position="25"/>
        <end position="337"/>
    </location>
</feature>
<keyword evidence="5" id="KW-1185">Reference proteome</keyword>
<protein>
    <submittedName>
        <fullName evidence="4">Zinc transport system substrate-binding protein</fullName>
    </submittedName>
</protein>
<keyword evidence="1" id="KW-0175">Coiled coil</keyword>
<name>A0A562J5Z0_9BACI</name>
<dbReference type="GeneID" id="65406354"/>
<accession>A0A562J5Z0</accession>
<dbReference type="Pfam" id="PF01297">
    <property type="entry name" value="ZnuA"/>
    <property type="match status" value="1"/>
</dbReference>
<evidence type="ECO:0000256" key="2">
    <source>
        <dbReference type="SAM" id="MobiDB-lite"/>
    </source>
</evidence>
<reference evidence="4 5" key="1">
    <citation type="journal article" date="2015" name="Stand. Genomic Sci.">
        <title>Genomic Encyclopedia of Bacterial and Archaeal Type Strains, Phase III: the genomes of soil and plant-associated and newly described type strains.</title>
        <authorList>
            <person name="Whitman W.B."/>
            <person name="Woyke T."/>
            <person name="Klenk H.P."/>
            <person name="Zhou Y."/>
            <person name="Lilburn T.G."/>
            <person name="Beck B.J."/>
            <person name="De Vos P."/>
            <person name="Vandamme P."/>
            <person name="Eisen J.A."/>
            <person name="Garrity G."/>
            <person name="Hugenholtz P."/>
            <person name="Kyrpides N.C."/>
        </authorList>
    </citation>
    <scope>NUCLEOTIDE SEQUENCE [LARGE SCALE GENOMIC DNA]</scope>
    <source>
        <strain evidence="4 5">CGMCC 1.10115</strain>
    </source>
</reference>
<sequence length="337" mass="38139">MKKKMLIFIAAFFLILSLAACNNAEVTSDEQVKEDGKLVVYTTIYPLQFFTDEIGGEFVTTENIVPPGSDAHNVEVTTKTMIKLSDSDAFIYTGTGLEAFAEKVIKAVEKEKIQIVNAAEHVDFIGAKEMDSHDEESEENYEGHVEETEENHEEGHEDEHGHESDLDPHVWLDPKRSIILAENIKNALVELDPEHEEEFESNFASLKGELEKLDLEFEDMVNQAKIKTFLVSHSAYGYWEDAYGLKQIGISGLSPTDEPSQKDLTEIIELVKEENLNYIFFEPNLTNKVAEAVKDETKAEVLTLNNLESITDENIKKNEDYLAIMRKNIEALNKAFN</sequence>
<gene>
    <name evidence="4" type="ORF">IQ19_05287</name>
</gene>
<feature type="compositionally biased region" description="Basic and acidic residues" evidence="2">
    <location>
        <begin position="153"/>
        <end position="168"/>
    </location>
</feature>
<evidence type="ECO:0000256" key="3">
    <source>
        <dbReference type="SAM" id="SignalP"/>
    </source>
</evidence>